<dbReference type="OrthoDB" id="4838874at2759"/>
<dbReference type="AlphaFoldDB" id="A0A135SKA6"/>
<protein>
    <recommendedName>
        <fullName evidence="3">Heterokaryon incompatibility domain-containing protein</fullName>
    </recommendedName>
</protein>
<proteinExistence type="predicted"/>
<comment type="caution">
    <text evidence="1">The sequence shown here is derived from an EMBL/GenBank/DDBJ whole genome shotgun (WGS) entry which is preliminary data.</text>
</comment>
<evidence type="ECO:0000313" key="2">
    <source>
        <dbReference type="Proteomes" id="UP000070121"/>
    </source>
</evidence>
<sequence length="268" mass="30443">MISDLYTPSDILTWEERKQLQHLDAYHLSQTAAERWALENCIFPAFDNSDIEYLRINEKAREVVDCIGSPDSATAYVERLGATTSPRLCEGRCEKGQSCERSTLETSSQRTRTLLCAAIFLPSRTVIPNGQAQKPTPTSTHCESFRIRNLDGTLRSNRVPDHVLDQAIAAAYVAGCKLIWIIQDCSPSLSCPNPQNDRNLLEAENWNVMFQLSHQTAALLSVKIERPEELEVLCYLLVNGNSMNGLNESRRSEIFYHVSYLFERIWTR</sequence>
<evidence type="ECO:0008006" key="3">
    <source>
        <dbReference type="Google" id="ProtNLM"/>
    </source>
</evidence>
<accession>A0A135SKA6</accession>
<keyword evidence="2" id="KW-1185">Reference proteome</keyword>
<name>A0A135SKA6_9PEZI</name>
<dbReference type="EMBL" id="JFFI01002361">
    <property type="protein sequence ID" value="KXH36296.1"/>
    <property type="molecule type" value="Genomic_DNA"/>
</dbReference>
<gene>
    <name evidence="1" type="ORF">CSAL01_02666</name>
</gene>
<dbReference type="Proteomes" id="UP000070121">
    <property type="component" value="Unassembled WGS sequence"/>
</dbReference>
<evidence type="ECO:0000313" key="1">
    <source>
        <dbReference type="EMBL" id="KXH36296.1"/>
    </source>
</evidence>
<organism evidence="1 2">
    <name type="scientific">Colletotrichum salicis</name>
    <dbReference type="NCBI Taxonomy" id="1209931"/>
    <lineage>
        <taxon>Eukaryota</taxon>
        <taxon>Fungi</taxon>
        <taxon>Dikarya</taxon>
        <taxon>Ascomycota</taxon>
        <taxon>Pezizomycotina</taxon>
        <taxon>Sordariomycetes</taxon>
        <taxon>Hypocreomycetidae</taxon>
        <taxon>Glomerellales</taxon>
        <taxon>Glomerellaceae</taxon>
        <taxon>Colletotrichum</taxon>
        <taxon>Colletotrichum acutatum species complex</taxon>
    </lineage>
</organism>
<reference evidence="1 2" key="1">
    <citation type="submission" date="2014-02" db="EMBL/GenBank/DDBJ databases">
        <title>The genome sequence of Colletotrichum salicis CBS 607.94.</title>
        <authorList>
            <person name="Baroncelli R."/>
            <person name="Thon M.R."/>
        </authorList>
    </citation>
    <scope>NUCLEOTIDE SEQUENCE [LARGE SCALE GENOMIC DNA]</scope>
    <source>
        <strain evidence="1 2">CBS 607.94</strain>
    </source>
</reference>